<name>A0ABW1TCC3_9LACO</name>
<feature type="transmembrane region" description="Helical" evidence="5">
    <location>
        <begin position="67"/>
        <end position="85"/>
    </location>
</feature>
<feature type="transmembrane region" description="Helical" evidence="5">
    <location>
        <begin position="273"/>
        <end position="293"/>
    </location>
</feature>
<evidence type="ECO:0000256" key="3">
    <source>
        <dbReference type="ARBA" id="ARBA00022989"/>
    </source>
</evidence>
<dbReference type="PANTHER" id="PTHR33514">
    <property type="entry name" value="PROTEIN ABCI12, CHLOROPLASTIC"/>
    <property type="match status" value="1"/>
</dbReference>
<evidence type="ECO:0000313" key="6">
    <source>
        <dbReference type="EMBL" id="MFC6259536.1"/>
    </source>
</evidence>
<proteinExistence type="predicted"/>
<dbReference type="RefSeq" id="WP_125688086.1">
    <property type="nucleotide sequence ID" value="NZ_JBHSSI010000011.1"/>
</dbReference>
<dbReference type="Proteomes" id="UP001596283">
    <property type="component" value="Unassembled WGS sequence"/>
</dbReference>
<keyword evidence="3 5" id="KW-1133">Transmembrane helix</keyword>
<comment type="subcellular location">
    <subcellularLocation>
        <location evidence="1">Membrane</location>
        <topology evidence="1">Multi-pass membrane protein</topology>
    </subcellularLocation>
</comment>
<organism evidence="6 7">
    <name type="scientific">Levilactobacillus fujinensis</name>
    <dbReference type="NCBI Taxonomy" id="2486024"/>
    <lineage>
        <taxon>Bacteria</taxon>
        <taxon>Bacillati</taxon>
        <taxon>Bacillota</taxon>
        <taxon>Bacilli</taxon>
        <taxon>Lactobacillales</taxon>
        <taxon>Lactobacillaceae</taxon>
        <taxon>Levilactobacillus</taxon>
    </lineage>
</organism>
<dbReference type="Pfam" id="PF02361">
    <property type="entry name" value="CbiQ"/>
    <property type="match status" value="1"/>
</dbReference>
<comment type="caution">
    <text evidence="6">The sequence shown here is derived from an EMBL/GenBank/DDBJ whole genome shotgun (WGS) entry which is preliminary data.</text>
</comment>
<sequence length="298" mass="33464">MNVGTLASTSFFSQVHPAVVAVYFIELFTLLLVFNHLVLAIALFGGLLAISCWYFSRQRIISVLKGVGSLMAVIVLFNLLLNQNGRGLLWHLTLGPVTFRLTRTGLLYGCTMAILLGAMILAFILFNGILTTPKISYLLFPVVPRLAMLLTISLRLVSLFTQKFRRLVMFQKTRGIVVTEGPWGQRIQKTGRLMRILLIDSVSSAMETAVLMEARGFGAHKRSHYQTYSWQPHDIVFGLGGLLLFVVIIGFRWRGFGWTTDVYQMTVGTSADWWLVLPLLAFVGLPVLGEGMYRLWEN</sequence>
<evidence type="ECO:0000256" key="1">
    <source>
        <dbReference type="ARBA" id="ARBA00004141"/>
    </source>
</evidence>
<evidence type="ECO:0000256" key="2">
    <source>
        <dbReference type="ARBA" id="ARBA00022692"/>
    </source>
</evidence>
<dbReference type="EMBL" id="JBHSSI010000011">
    <property type="protein sequence ID" value="MFC6259536.1"/>
    <property type="molecule type" value="Genomic_DNA"/>
</dbReference>
<evidence type="ECO:0000313" key="7">
    <source>
        <dbReference type="Proteomes" id="UP001596283"/>
    </source>
</evidence>
<dbReference type="CDD" id="cd16914">
    <property type="entry name" value="EcfT"/>
    <property type="match status" value="1"/>
</dbReference>
<dbReference type="InterPro" id="IPR003339">
    <property type="entry name" value="ABC/ECF_trnsptr_transmembrane"/>
</dbReference>
<keyword evidence="7" id="KW-1185">Reference proteome</keyword>
<keyword evidence="4 5" id="KW-0472">Membrane</keyword>
<gene>
    <name evidence="6" type="ORF">ACFP1C_01115</name>
</gene>
<dbReference type="PANTHER" id="PTHR33514:SF13">
    <property type="entry name" value="PROTEIN ABCI12, CHLOROPLASTIC"/>
    <property type="match status" value="1"/>
</dbReference>
<evidence type="ECO:0000256" key="4">
    <source>
        <dbReference type="ARBA" id="ARBA00023136"/>
    </source>
</evidence>
<reference evidence="7" key="1">
    <citation type="journal article" date="2019" name="Int. J. Syst. Evol. Microbiol.">
        <title>The Global Catalogue of Microorganisms (GCM) 10K type strain sequencing project: providing services to taxonomists for standard genome sequencing and annotation.</title>
        <authorList>
            <consortium name="The Broad Institute Genomics Platform"/>
            <consortium name="The Broad Institute Genome Sequencing Center for Infectious Disease"/>
            <person name="Wu L."/>
            <person name="Ma J."/>
        </authorList>
    </citation>
    <scope>NUCLEOTIDE SEQUENCE [LARGE SCALE GENOMIC DNA]</scope>
    <source>
        <strain evidence="7">CCM 8908</strain>
    </source>
</reference>
<accession>A0ABW1TCC3</accession>
<feature type="transmembrane region" description="Helical" evidence="5">
    <location>
        <begin position="235"/>
        <end position="253"/>
    </location>
</feature>
<feature type="transmembrane region" description="Helical" evidence="5">
    <location>
        <begin position="138"/>
        <end position="160"/>
    </location>
</feature>
<keyword evidence="2 5" id="KW-0812">Transmembrane</keyword>
<protein>
    <submittedName>
        <fullName evidence="6">Energy-coupling factor transporter transmembrane component T</fullName>
    </submittedName>
</protein>
<evidence type="ECO:0000256" key="5">
    <source>
        <dbReference type="SAM" id="Phobius"/>
    </source>
</evidence>
<feature type="transmembrane region" description="Helical" evidence="5">
    <location>
        <begin position="105"/>
        <end position="126"/>
    </location>
</feature>
<feature type="transmembrane region" description="Helical" evidence="5">
    <location>
        <begin position="27"/>
        <end position="55"/>
    </location>
</feature>